<comment type="caution">
    <text evidence="2">The sequence shown here is derived from an EMBL/GenBank/DDBJ whole genome shotgun (WGS) entry which is preliminary data.</text>
</comment>
<evidence type="ECO:0000313" key="3">
    <source>
        <dbReference type="Proteomes" id="UP001151760"/>
    </source>
</evidence>
<evidence type="ECO:0000256" key="1">
    <source>
        <dbReference type="SAM" id="Coils"/>
    </source>
</evidence>
<name>A0ABQ5G8I4_9ASTR</name>
<keyword evidence="1" id="KW-0175">Coiled coil</keyword>
<organism evidence="2 3">
    <name type="scientific">Tanacetum coccineum</name>
    <dbReference type="NCBI Taxonomy" id="301880"/>
    <lineage>
        <taxon>Eukaryota</taxon>
        <taxon>Viridiplantae</taxon>
        <taxon>Streptophyta</taxon>
        <taxon>Embryophyta</taxon>
        <taxon>Tracheophyta</taxon>
        <taxon>Spermatophyta</taxon>
        <taxon>Magnoliopsida</taxon>
        <taxon>eudicotyledons</taxon>
        <taxon>Gunneridae</taxon>
        <taxon>Pentapetalae</taxon>
        <taxon>asterids</taxon>
        <taxon>campanulids</taxon>
        <taxon>Asterales</taxon>
        <taxon>Asteraceae</taxon>
        <taxon>Asteroideae</taxon>
        <taxon>Anthemideae</taxon>
        <taxon>Anthemidinae</taxon>
        <taxon>Tanacetum</taxon>
    </lineage>
</organism>
<reference evidence="2" key="2">
    <citation type="submission" date="2022-01" db="EMBL/GenBank/DDBJ databases">
        <authorList>
            <person name="Yamashiro T."/>
            <person name="Shiraishi A."/>
            <person name="Satake H."/>
            <person name="Nakayama K."/>
        </authorList>
    </citation>
    <scope>NUCLEOTIDE SEQUENCE</scope>
</reference>
<dbReference type="Gene3D" id="1.20.5.340">
    <property type="match status" value="1"/>
</dbReference>
<keyword evidence="3" id="KW-1185">Reference proteome</keyword>
<accession>A0ABQ5G8I4</accession>
<protein>
    <submittedName>
        <fullName evidence="2">Uncharacterized protein</fullName>
    </submittedName>
</protein>
<evidence type="ECO:0000313" key="2">
    <source>
        <dbReference type="EMBL" id="GJT71167.1"/>
    </source>
</evidence>
<reference evidence="2" key="1">
    <citation type="journal article" date="2022" name="Int. J. Mol. Sci.">
        <title>Draft Genome of Tanacetum Coccineum: Genomic Comparison of Closely Related Tanacetum-Family Plants.</title>
        <authorList>
            <person name="Yamashiro T."/>
            <person name="Shiraishi A."/>
            <person name="Nakayama K."/>
            <person name="Satake H."/>
        </authorList>
    </citation>
    <scope>NUCLEOTIDE SEQUENCE</scope>
</reference>
<dbReference type="Proteomes" id="UP001151760">
    <property type="component" value="Unassembled WGS sequence"/>
</dbReference>
<sequence>MPPPSTYEVGGPSTAAPEGQSFTLLAPGLLVPPSVIEDLITRMGNLEYGHGQLVKKVIQVSDAEVAYGITIGEIGPRVFVVDGHVQVIASQMVQADDRLEQVDAQVEQGQQAATQRDKVITGLSQQVQALQAAMQQRDSQIQQLQTMVSEMSSRESTLMQCILGMDRCLADLEKRPPGPQ</sequence>
<gene>
    <name evidence="2" type="ORF">Tco_1030453</name>
</gene>
<proteinExistence type="predicted"/>
<feature type="coiled-coil region" evidence="1">
    <location>
        <begin position="92"/>
        <end position="147"/>
    </location>
</feature>
<dbReference type="EMBL" id="BQNB010018145">
    <property type="protein sequence ID" value="GJT71167.1"/>
    <property type="molecule type" value="Genomic_DNA"/>
</dbReference>